<dbReference type="InterPro" id="IPR023210">
    <property type="entry name" value="NADP_OxRdtase_dom"/>
</dbReference>
<dbReference type="InterPro" id="IPR020471">
    <property type="entry name" value="AKR"/>
</dbReference>
<dbReference type="PRINTS" id="PR00069">
    <property type="entry name" value="ALDKETRDTASE"/>
</dbReference>
<dbReference type="PIRSF" id="PIRSF000097">
    <property type="entry name" value="AKR"/>
    <property type="match status" value="1"/>
</dbReference>
<keyword evidence="6" id="KW-1185">Reference proteome</keyword>
<dbReference type="Pfam" id="PF00248">
    <property type="entry name" value="Aldo_ket_red"/>
    <property type="match status" value="1"/>
</dbReference>
<dbReference type="SUPFAM" id="SSF51430">
    <property type="entry name" value="NAD(P)-linked oxidoreductase"/>
    <property type="match status" value="1"/>
</dbReference>
<dbReference type="PANTHER" id="PTHR43827:SF3">
    <property type="entry name" value="NADP-DEPENDENT OXIDOREDUCTASE DOMAIN-CONTAINING PROTEIN"/>
    <property type="match status" value="1"/>
</dbReference>
<accession>A0ABX0XSP9</accession>
<organism evidence="5 6">
    <name type="scientific">Planosporangium thailandense</name>
    <dbReference type="NCBI Taxonomy" id="765197"/>
    <lineage>
        <taxon>Bacteria</taxon>
        <taxon>Bacillati</taxon>
        <taxon>Actinomycetota</taxon>
        <taxon>Actinomycetes</taxon>
        <taxon>Micromonosporales</taxon>
        <taxon>Micromonosporaceae</taxon>
        <taxon>Planosporangium</taxon>
    </lineage>
</organism>
<dbReference type="PROSITE" id="PS00798">
    <property type="entry name" value="ALDOKETO_REDUCTASE_1"/>
    <property type="match status" value="1"/>
</dbReference>
<dbReference type="PROSITE" id="PS00062">
    <property type="entry name" value="ALDOKETO_REDUCTASE_2"/>
    <property type="match status" value="1"/>
</dbReference>
<keyword evidence="3" id="KW-0560">Oxidoreductase</keyword>
<keyword evidence="2" id="KW-0521">NADP</keyword>
<evidence type="ECO:0000313" key="6">
    <source>
        <dbReference type="Proteomes" id="UP000722989"/>
    </source>
</evidence>
<dbReference type="Proteomes" id="UP000722989">
    <property type="component" value="Unassembled WGS sequence"/>
</dbReference>
<reference evidence="5 6" key="1">
    <citation type="submission" date="2020-03" db="EMBL/GenBank/DDBJ databases">
        <title>WGS of the type strain of Planosporangium spp.</title>
        <authorList>
            <person name="Thawai C."/>
        </authorList>
    </citation>
    <scope>NUCLEOTIDE SEQUENCE [LARGE SCALE GENOMIC DNA]</scope>
    <source>
        <strain evidence="5 6">TBRC 5610</strain>
    </source>
</reference>
<comment type="similarity">
    <text evidence="1">Belongs to the aldo/keto reductase family.</text>
</comment>
<protein>
    <submittedName>
        <fullName evidence="5">Aldo/keto reductase</fullName>
    </submittedName>
</protein>
<dbReference type="CDD" id="cd19071">
    <property type="entry name" value="AKR_AKR1-5-like"/>
    <property type="match status" value="1"/>
</dbReference>
<dbReference type="PANTHER" id="PTHR43827">
    <property type="entry name" value="2,5-DIKETO-D-GLUCONIC ACID REDUCTASE"/>
    <property type="match status" value="1"/>
</dbReference>
<feature type="domain" description="NADP-dependent oxidoreductase" evidence="4">
    <location>
        <begin position="4"/>
        <end position="242"/>
    </location>
</feature>
<evidence type="ECO:0000256" key="1">
    <source>
        <dbReference type="ARBA" id="ARBA00007905"/>
    </source>
</evidence>
<comment type="caution">
    <text evidence="5">The sequence shown here is derived from an EMBL/GenBank/DDBJ whole genome shotgun (WGS) entry which is preliminary data.</text>
</comment>
<proteinExistence type="inferred from homology"/>
<gene>
    <name evidence="5" type="ORF">HC031_04720</name>
</gene>
<name>A0ABX0XSP9_9ACTN</name>
<evidence type="ECO:0000256" key="3">
    <source>
        <dbReference type="ARBA" id="ARBA00023002"/>
    </source>
</evidence>
<dbReference type="Gene3D" id="3.20.20.100">
    <property type="entry name" value="NADP-dependent oxidoreductase domain"/>
    <property type="match status" value="1"/>
</dbReference>
<sequence length="246" mass="27266">MPMVGFGTWQVTGRHGYETIRCALEAGYRHIDTATMYGNEAEVGRALRDSGLRREDVFITTKLPPGRVGRERETLQASLRALGTDHVDLWLIHWPPTDEARPETWREFLAARQAGLARAVGVSNYSTAQIDELIEATGQAPAINQIPWGPSYHDARRLADSRDRGVAVEGYSPFKNTDLGDPVLTSIAADHGVTPAQVVLRWHLEHGIVVIPKSSTPERIVANLDVFGFRLTPDEVRRIDRLGGAR</sequence>
<evidence type="ECO:0000313" key="5">
    <source>
        <dbReference type="EMBL" id="NJC69029.1"/>
    </source>
</evidence>
<dbReference type="InterPro" id="IPR036812">
    <property type="entry name" value="NAD(P)_OxRdtase_dom_sf"/>
</dbReference>
<dbReference type="EMBL" id="JAATVY010000002">
    <property type="protein sequence ID" value="NJC69029.1"/>
    <property type="molecule type" value="Genomic_DNA"/>
</dbReference>
<dbReference type="InterPro" id="IPR018170">
    <property type="entry name" value="Aldo/ket_reductase_CS"/>
</dbReference>
<dbReference type="PROSITE" id="PS00063">
    <property type="entry name" value="ALDOKETO_REDUCTASE_3"/>
    <property type="match status" value="1"/>
</dbReference>
<evidence type="ECO:0000259" key="4">
    <source>
        <dbReference type="Pfam" id="PF00248"/>
    </source>
</evidence>
<evidence type="ECO:0000256" key="2">
    <source>
        <dbReference type="ARBA" id="ARBA00022857"/>
    </source>
</evidence>